<dbReference type="InterPro" id="IPR010951">
    <property type="entry name" value="CM_bact"/>
</dbReference>
<feature type="domain" description="Chorismate mutase" evidence="2">
    <location>
        <begin position="1"/>
        <end position="92"/>
    </location>
</feature>
<dbReference type="SUPFAM" id="SSF48600">
    <property type="entry name" value="Chorismate mutase II"/>
    <property type="match status" value="1"/>
</dbReference>
<gene>
    <name evidence="3" type="ORF">METZ01_LOCUS410207</name>
</gene>
<dbReference type="Pfam" id="PF01817">
    <property type="entry name" value="CM_2"/>
    <property type="match status" value="1"/>
</dbReference>
<dbReference type="InterPro" id="IPR036979">
    <property type="entry name" value="CM_dom_sf"/>
</dbReference>
<dbReference type="NCBIfam" id="TIGR01795">
    <property type="entry name" value="CM_mono_cladeE"/>
    <property type="match status" value="1"/>
</dbReference>
<dbReference type="AlphaFoldDB" id="A0A382WEZ6"/>
<keyword evidence="1" id="KW-0413">Isomerase</keyword>
<dbReference type="InterPro" id="IPR036263">
    <property type="entry name" value="Chorismate_II_sf"/>
</dbReference>
<protein>
    <recommendedName>
        <fullName evidence="2">Chorismate mutase domain-containing protein</fullName>
    </recommendedName>
</protein>
<accession>A0A382WEZ6</accession>
<sequence length="95" mass="10499">VEDDEVLDGYRTSIDNIDAALIHLLAERFKVTRMVGAHKAAAGMAPADPDREAEQVQRMRDLGEAAGLDPVFSEKFLRFVIDEVIRHHERAGNGG</sequence>
<reference evidence="3" key="1">
    <citation type="submission" date="2018-05" db="EMBL/GenBank/DDBJ databases">
        <authorList>
            <person name="Lanie J.A."/>
            <person name="Ng W.-L."/>
            <person name="Kazmierczak K.M."/>
            <person name="Andrzejewski T.M."/>
            <person name="Davidsen T.M."/>
            <person name="Wayne K.J."/>
            <person name="Tettelin H."/>
            <person name="Glass J.I."/>
            <person name="Rusch D."/>
            <person name="Podicherti R."/>
            <person name="Tsui H.-C.T."/>
            <person name="Winkler M.E."/>
        </authorList>
    </citation>
    <scope>NUCLEOTIDE SEQUENCE</scope>
</reference>
<dbReference type="InterPro" id="IPR002701">
    <property type="entry name" value="CM_II_prokaryot"/>
</dbReference>
<evidence type="ECO:0000259" key="2">
    <source>
        <dbReference type="PROSITE" id="PS51168"/>
    </source>
</evidence>
<evidence type="ECO:0000256" key="1">
    <source>
        <dbReference type="ARBA" id="ARBA00023235"/>
    </source>
</evidence>
<evidence type="ECO:0000313" key="3">
    <source>
        <dbReference type="EMBL" id="SVD57353.1"/>
    </source>
</evidence>
<dbReference type="GO" id="GO:0004106">
    <property type="term" value="F:chorismate mutase activity"/>
    <property type="evidence" value="ECO:0007669"/>
    <property type="project" value="InterPro"/>
</dbReference>
<dbReference type="GO" id="GO:0046417">
    <property type="term" value="P:chorismate metabolic process"/>
    <property type="evidence" value="ECO:0007669"/>
    <property type="project" value="InterPro"/>
</dbReference>
<dbReference type="EMBL" id="UINC01159328">
    <property type="protein sequence ID" value="SVD57353.1"/>
    <property type="molecule type" value="Genomic_DNA"/>
</dbReference>
<feature type="non-terminal residue" evidence="3">
    <location>
        <position position="1"/>
    </location>
</feature>
<dbReference type="PROSITE" id="PS51168">
    <property type="entry name" value="CHORISMATE_MUT_2"/>
    <property type="match status" value="1"/>
</dbReference>
<dbReference type="PANTHER" id="PTHR38041">
    <property type="entry name" value="CHORISMATE MUTASE"/>
    <property type="match status" value="1"/>
</dbReference>
<dbReference type="PANTHER" id="PTHR38041:SF1">
    <property type="entry name" value="CHORISMATE MUTASE"/>
    <property type="match status" value="1"/>
</dbReference>
<dbReference type="NCBIfam" id="NF006691">
    <property type="entry name" value="PRK09239.1"/>
    <property type="match status" value="1"/>
</dbReference>
<proteinExistence type="predicted"/>
<name>A0A382WEZ6_9ZZZZ</name>
<dbReference type="Gene3D" id="1.20.59.10">
    <property type="entry name" value="Chorismate mutase"/>
    <property type="match status" value="1"/>
</dbReference>
<dbReference type="InterPro" id="IPR051331">
    <property type="entry name" value="Chorismate_mutase-related"/>
</dbReference>
<dbReference type="SMART" id="SM00830">
    <property type="entry name" value="CM_2"/>
    <property type="match status" value="1"/>
</dbReference>
<dbReference type="GO" id="GO:0009697">
    <property type="term" value="P:salicylic acid biosynthetic process"/>
    <property type="evidence" value="ECO:0007669"/>
    <property type="project" value="TreeGrafter"/>
</dbReference>
<organism evidence="3">
    <name type="scientific">marine metagenome</name>
    <dbReference type="NCBI Taxonomy" id="408172"/>
    <lineage>
        <taxon>unclassified sequences</taxon>
        <taxon>metagenomes</taxon>
        <taxon>ecological metagenomes</taxon>
    </lineage>
</organism>